<reference evidence="8" key="1">
    <citation type="submission" date="2021-01" db="EMBL/GenBank/DDBJ databases">
        <authorList>
            <person name="Corre E."/>
            <person name="Pelletier E."/>
            <person name="Niang G."/>
            <person name="Scheremetjew M."/>
            <person name="Finn R."/>
            <person name="Kale V."/>
            <person name="Holt S."/>
            <person name="Cochrane G."/>
            <person name="Meng A."/>
            <person name="Brown T."/>
            <person name="Cohen L."/>
        </authorList>
    </citation>
    <scope>NUCLEOTIDE SEQUENCE</scope>
    <source>
        <strain evidence="8">CCMP127</strain>
    </source>
</reference>
<feature type="transmembrane region" description="Helical" evidence="6">
    <location>
        <begin position="56"/>
        <end position="77"/>
    </location>
</feature>
<accession>A0A7S3LJC9</accession>
<feature type="transmembrane region" description="Helical" evidence="6">
    <location>
        <begin position="264"/>
        <end position="297"/>
    </location>
</feature>
<keyword evidence="5 6" id="KW-0472">Membrane</keyword>
<proteinExistence type="inferred from homology"/>
<feature type="region of interest" description="Disordered" evidence="7">
    <location>
        <begin position="1"/>
        <end position="27"/>
    </location>
</feature>
<feature type="transmembrane region" description="Helical" evidence="6">
    <location>
        <begin position="373"/>
        <end position="392"/>
    </location>
</feature>
<dbReference type="PANTHER" id="PTHR12385">
    <property type="entry name" value="CHOLINE TRANSPORTER-LIKE (SLC FAMILY 44)"/>
    <property type="match status" value="1"/>
</dbReference>
<sequence length="509" mass="55461">MSYTKAPYGNTPVVQGHDPGAFSNALSTPAQPFNMSSHAPDLQMRPEKTERGCRDVFFSILFYLHLAAVFYSGVIYAPQAANFEGNNDNGGGERRSLAASLTNRWLEEDGNGDFEIDPKALMSVLVIAGLLSFVVASLALGFMMRHADMLIKVALWFNIILFGIMAVMSLLGAAIPMALMFGFFAGLSAYYAYRVWHRIPFAASNLVTAVSAVQANLGLSVYAYWSVVLLFLWSIVWMVSASSTIIITGNCNAEGECESVNGGLVFLFTLSYYWTAQVISNVVHVTTAGTVGTWWFVPHEANGCCSKAVRESYMRSLTSSFGSICLGSLIVALIQAVRETVRSIRDSDDSILACIADCLLGCIESLVEYFNKWAFVYVGLYGYGFMEAGRNVMTLFRNRGWTAIIADMMIDTVLFMVSLGVGLLIGIISVGIAAAVGQGDGATMAISFLIGCMFGYAISATLFSIVGSAVNTVIVCYAEAPNEFQANHPELSNRMRDSWREAWPNEFNY</sequence>
<feature type="transmembrane region" description="Helical" evidence="6">
    <location>
        <begin position="120"/>
        <end position="142"/>
    </location>
</feature>
<comment type="subcellular location">
    <subcellularLocation>
        <location evidence="6">Cell membrane</location>
        <topology evidence="6">Multi-pass membrane protein</topology>
    </subcellularLocation>
    <subcellularLocation>
        <location evidence="1">Membrane</location>
        <topology evidence="1">Multi-pass membrane protein</topology>
    </subcellularLocation>
</comment>
<dbReference type="EMBL" id="HBIM01024482">
    <property type="protein sequence ID" value="CAE0421515.1"/>
    <property type="molecule type" value="Transcribed_RNA"/>
</dbReference>
<keyword evidence="4 6" id="KW-1133">Transmembrane helix</keyword>
<feature type="transmembrane region" description="Helical" evidence="6">
    <location>
        <begin position="317"/>
        <end position="337"/>
    </location>
</feature>
<dbReference type="GO" id="GO:0005886">
    <property type="term" value="C:plasma membrane"/>
    <property type="evidence" value="ECO:0007669"/>
    <property type="project" value="UniProtKB-SubCell"/>
</dbReference>
<comment type="function">
    <text evidence="6">Choline transporter.</text>
</comment>
<feature type="transmembrane region" description="Helical" evidence="6">
    <location>
        <begin position="174"/>
        <end position="193"/>
    </location>
</feature>
<evidence type="ECO:0000256" key="4">
    <source>
        <dbReference type="ARBA" id="ARBA00022989"/>
    </source>
</evidence>
<dbReference type="GO" id="GO:0022857">
    <property type="term" value="F:transmembrane transporter activity"/>
    <property type="evidence" value="ECO:0007669"/>
    <property type="project" value="UniProtKB-UniRule"/>
</dbReference>
<protein>
    <recommendedName>
        <fullName evidence="6">Choline transporter-like protein</fullName>
    </recommendedName>
</protein>
<feature type="transmembrane region" description="Helical" evidence="6">
    <location>
        <begin position="442"/>
        <end position="463"/>
    </location>
</feature>
<dbReference type="AlphaFoldDB" id="A0A7S3LJC9"/>
<evidence type="ECO:0000256" key="6">
    <source>
        <dbReference type="RuleBase" id="RU368066"/>
    </source>
</evidence>
<feature type="transmembrane region" description="Helical" evidence="6">
    <location>
        <begin position="413"/>
        <end position="436"/>
    </location>
</feature>
<organism evidence="8">
    <name type="scientific">Amphora coffeiformis</name>
    <dbReference type="NCBI Taxonomy" id="265554"/>
    <lineage>
        <taxon>Eukaryota</taxon>
        <taxon>Sar</taxon>
        <taxon>Stramenopiles</taxon>
        <taxon>Ochrophyta</taxon>
        <taxon>Bacillariophyta</taxon>
        <taxon>Bacillariophyceae</taxon>
        <taxon>Bacillariophycidae</taxon>
        <taxon>Thalassiophysales</taxon>
        <taxon>Catenulaceae</taxon>
        <taxon>Amphora</taxon>
    </lineage>
</organism>
<evidence type="ECO:0000256" key="2">
    <source>
        <dbReference type="ARBA" id="ARBA00007168"/>
    </source>
</evidence>
<dbReference type="InterPro" id="IPR007603">
    <property type="entry name" value="Choline_transptr-like"/>
</dbReference>
<evidence type="ECO:0000256" key="3">
    <source>
        <dbReference type="ARBA" id="ARBA00022692"/>
    </source>
</evidence>
<gene>
    <name evidence="8" type="ORF">ACOF00016_LOCUS18152</name>
</gene>
<dbReference type="Pfam" id="PF04515">
    <property type="entry name" value="Choline_transpo"/>
    <property type="match status" value="1"/>
</dbReference>
<name>A0A7S3LJC9_9STRA</name>
<keyword evidence="3 6" id="KW-0812">Transmembrane</keyword>
<evidence type="ECO:0000256" key="1">
    <source>
        <dbReference type="ARBA" id="ARBA00004141"/>
    </source>
</evidence>
<evidence type="ECO:0000256" key="5">
    <source>
        <dbReference type="ARBA" id="ARBA00023136"/>
    </source>
</evidence>
<feature type="transmembrane region" description="Helical" evidence="6">
    <location>
        <begin position="149"/>
        <end position="168"/>
    </location>
</feature>
<evidence type="ECO:0000256" key="7">
    <source>
        <dbReference type="SAM" id="MobiDB-lite"/>
    </source>
</evidence>
<dbReference type="PANTHER" id="PTHR12385:SF4">
    <property type="entry name" value="PROTEIN PNS1"/>
    <property type="match status" value="1"/>
</dbReference>
<comment type="similarity">
    <text evidence="2 6">Belongs to the CTL (choline transporter-like) family.</text>
</comment>
<evidence type="ECO:0000313" key="8">
    <source>
        <dbReference type="EMBL" id="CAE0421515.1"/>
    </source>
</evidence>